<sequence length="222" mass="23542">MSAGTGIRTFVVRGRVSGDTGSPVADDRTMARNPAARPPDDDLRSIADSMAEQSRAYLTTVTEVAAGANPEAALPLLLLAVSDLLAEGARLGAITDVVPAERFEPDVGPDPDVEPLRAGLANSFEGIDEYAEVIDPLLGAEVGPATVSGDLVSIAGALAQGLRHHERGGVLEALWWWQFSYLSDWGERASSTLRTLQVILAHLRLDVDDDVATEAEYDALQP</sequence>
<evidence type="ECO:0000313" key="2">
    <source>
        <dbReference type="EMBL" id="GEK18411.1"/>
    </source>
</evidence>
<comment type="caution">
    <text evidence="2">The sequence shown here is derived from an EMBL/GenBank/DDBJ whole genome shotgun (WGS) entry which is preliminary data.</text>
</comment>
<feature type="region of interest" description="Disordered" evidence="1">
    <location>
        <begin position="16"/>
        <end position="43"/>
    </location>
</feature>
<accession>A0A510UY50</accession>
<dbReference type="EMBL" id="BJUA01000009">
    <property type="protein sequence ID" value="GEK18411.1"/>
    <property type="molecule type" value="Genomic_DNA"/>
</dbReference>
<evidence type="ECO:0000256" key="1">
    <source>
        <dbReference type="SAM" id="MobiDB-lite"/>
    </source>
</evidence>
<keyword evidence="3" id="KW-1185">Reference proteome</keyword>
<evidence type="ECO:0000313" key="3">
    <source>
        <dbReference type="Proteomes" id="UP000321386"/>
    </source>
</evidence>
<dbReference type="AlphaFoldDB" id="A0A510UY50"/>
<dbReference type="InterPro" id="IPR038312">
    <property type="entry name" value="DUF5063_sf"/>
</dbReference>
<dbReference type="Proteomes" id="UP000321386">
    <property type="component" value="Unassembled WGS sequence"/>
</dbReference>
<proteinExistence type="predicted"/>
<name>A0A510UY50_9CELL</name>
<gene>
    <name evidence="2" type="ORF">CPE01_21440</name>
</gene>
<protein>
    <submittedName>
        <fullName evidence="2">DUF5063 domain-containing protein</fullName>
    </submittedName>
</protein>
<dbReference type="Gene3D" id="1.20.120.1550">
    <property type="entry name" value="Protein of unknown function DUF5063"/>
    <property type="match status" value="1"/>
</dbReference>
<dbReference type="Pfam" id="PF16702">
    <property type="entry name" value="DUF5063"/>
    <property type="match status" value="1"/>
</dbReference>
<organism evidence="2 3">
    <name type="scientific">Cellulomonas persica</name>
    <dbReference type="NCBI Taxonomy" id="76861"/>
    <lineage>
        <taxon>Bacteria</taxon>
        <taxon>Bacillati</taxon>
        <taxon>Actinomycetota</taxon>
        <taxon>Actinomycetes</taxon>
        <taxon>Micrococcales</taxon>
        <taxon>Cellulomonadaceae</taxon>
        <taxon>Cellulomonas</taxon>
    </lineage>
</organism>
<dbReference type="InterPro" id="IPR032025">
    <property type="entry name" value="DUF5063"/>
</dbReference>
<reference evidence="2 3" key="1">
    <citation type="submission" date="2019-07" db="EMBL/GenBank/DDBJ databases">
        <title>Whole genome shotgun sequence of Cellulomonas persica NBRC 101101.</title>
        <authorList>
            <person name="Hosoyama A."/>
            <person name="Uohara A."/>
            <person name="Ohji S."/>
            <person name="Ichikawa N."/>
        </authorList>
    </citation>
    <scope>NUCLEOTIDE SEQUENCE [LARGE SCALE GENOMIC DNA]</scope>
    <source>
        <strain evidence="2 3">NBRC 101101</strain>
    </source>
</reference>